<organism evidence="1">
    <name type="scientific">marine sediment metagenome</name>
    <dbReference type="NCBI Taxonomy" id="412755"/>
    <lineage>
        <taxon>unclassified sequences</taxon>
        <taxon>metagenomes</taxon>
        <taxon>ecological metagenomes</taxon>
    </lineage>
</organism>
<dbReference type="AlphaFoldDB" id="A0A0F9EWD1"/>
<feature type="non-terminal residue" evidence="1">
    <location>
        <position position="206"/>
    </location>
</feature>
<dbReference type="EMBL" id="LAZR01033021">
    <property type="protein sequence ID" value="KKL49260.1"/>
    <property type="molecule type" value="Genomic_DNA"/>
</dbReference>
<protein>
    <submittedName>
        <fullName evidence="1">Uncharacterized protein</fullName>
    </submittedName>
</protein>
<reference evidence="1" key="1">
    <citation type="journal article" date="2015" name="Nature">
        <title>Complex archaea that bridge the gap between prokaryotes and eukaryotes.</title>
        <authorList>
            <person name="Spang A."/>
            <person name="Saw J.H."/>
            <person name="Jorgensen S.L."/>
            <person name="Zaremba-Niedzwiedzka K."/>
            <person name="Martijn J."/>
            <person name="Lind A.E."/>
            <person name="van Eijk R."/>
            <person name="Schleper C."/>
            <person name="Guy L."/>
            <person name="Ettema T.J."/>
        </authorList>
    </citation>
    <scope>NUCLEOTIDE SEQUENCE</scope>
</reference>
<gene>
    <name evidence="1" type="ORF">LCGC14_2317310</name>
</gene>
<comment type="caution">
    <text evidence="1">The sequence shown here is derived from an EMBL/GenBank/DDBJ whole genome shotgun (WGS) entry which is preliminary data.</text>
</comment>
<evidence type="ECO:0000313" key="1">
    <source>
        <dbReference type="EMBL" id="KKL49260.1"/>
    </source>
</evidence>
<name>A0A0F9EWD1_9ZZZZ</name>
<sequence>MNIDPKRFSVFIVNSGFRYSSEDVSNSIYRAFERTCGKENVFQYQTQSGYDFCKKILTTYNVFNDKDSPVHYDIVQLLSDPILRYVIQVQPDLVLFIHGGNINMEVVECLKTSCPNTRTAIWLVDDPMQVDHSETYSNKFDYVFVNEKNTVRIHGEDKSWHLPLAFNDELFDVNIYDLEDRFKSEILIFGSLYPERVDFIEELYKY</sequence>
<accession>A0A0F9EWD1</accession>
<proteinExistence type="predicted"/>